<comment type="caution">
    <text evidence="1">The sequence shown here is derived from an EMBL/GenBank/DDBJ whole genome shotgun (WGS) entry which is preliminary data.</text>
</comment>
<organism evidence="1">
    <name type="scientific">marine sediment metagenome</name>
    <dbReference type="NCBI Taxonomy" id="412755"/>
    <lineage>
        <taxon>unclassified sequences</taxon>
        <taxon>metagenomes</taxon>
        <taxon>ecological metagenomes</taxon>
    </lineage>
</organism>
<dbReference type="EMBL" id="LAZR01006894">
    <property type="protein sequence ID" value="KKM88934.1"/>
    <property type="molecule type" value="Genomic_DNA"/>
</dbReference>
<gene>
    <name evidence="1" type="ORF">LCGC14_1253700</name>
</gene>
<accession>A0A0F9L2M1</accession>
<dbReference type="AlphaFoldDB" id="A0A0F9L2M1"/>
<sequence>MTNYPNLDEKIPINFFSGPQKLNSKSTSQIMCAHLGSLVWDGFNNLKYKREHRIMCSKCGKRFGREIEMWNLLSYQQMIKMILYELFILKFPLTGVAKQWGIPQQKLSQFKKSFVSQIFQQNSKVIEQKLKTLPRGVILGDETYLGSRGNSDTEIVFINNKYETLSIELADEGDLKKSILVAFHKIPEACREKLKILITDGEPSYKSIAKIFGSKVIHVAQLHSEKQRGEVIISRYEKLDPHFLHFKIYTHWKAFYRNKYELTFKWEIKFIKGKIHKKRGRPRKTDTSETKNERWRQKLEKYQSDSFQKEGTAKIFVNFETNKLSIRAGVKRWMIRMLTPIFKIFKGKHITTNKIESKHSQVKRNGAGRKQRDKEYGHNLYVLHTFLVEYGYIPFTNLVGRSLYSYLIKSSKKKKIGYRTLQSDRNYVQTVLSVYE</sequence>
<evidence type="ECO:0000313" key="1">
    <source>
        <dbReference type="EMBL" id="KKM88934.1"/>
    </source>
</evidence>
<reference evidence="1" key="1">
    <citation type="journal article" date="2015" name="Nature">
        <title>Complex archaea that bridge the gap between prokaryotes and eukaryotes.</title>
        <authorList>
            <person name="Spang A."/>
            <person name="Saw J.H."/>
            <person name="Jorgensen S.L."/>
            <person name="Zaremba-Niedzwiedzka K."/>
            <person name="Martijn J."/>
            <person name="Lind A.E."/>
            <person name="van Eijk R."/>
            <person name="Schleper C."/>
            <person name="Guy L."/>
            <person name="Ettema T.J."/>
        </authorList>
    </citation>
    <scope>NUCLEOTIDE SEQUENCE</scope>
</reference>
<proteinExistence type="predicted"/>
<protein>
    <submittedName>
        <fullName evidence="1">Uncharacterized protein</fullName>
    </submittedName>
</protein>
<name>A0A0F9L2M1_9ZZZZ</name>